<name>A0A9X3ISA3_9GAMM</name>
<accession>A0A9X3ISA3</accession>
<evidence type="ECO:0000313" key="2">
    <source>
        <dbReference type="Proteomes" id="UP001150830"/>
    </source>
</evidence>
<dbReference type="RefSeq" id="WP_283172157.1">
    <property type="nucleotide sequence ID" value="NZ_JAPNOA010000007.1"/>
</dbReference>
<dbReference type="AlphaFoldDB" id="A0A9X3ISA3"/>
<organism evidence="1 2">
    <name type="scientific">Parathalassolituus penaei</name>
    <dbReference type="NCBI Taxonomy" id="2997323"/>
    <lineage>
        <taxon>Bacteria</taxon>
        <taxon>Pseudomonadati</taxon>
        <taxon>Pseudomonadota</taxon>
        <taxon>Gammaproteobacteria</taxon>
        <taxon>Oceanospirillales</taxon>
        <taxon>Oceanospirillaceae</taxon>
        <taxon>Parathalassolituus</taxon>
    </lineage>
</organism>
<dbReference type="EMBL" id="JAPNOA010000007">
    <property type="protein sequence ID" value="MCY0963938.1"/>
    <property type="molecule type" value="Genomic_DNA"/>
</dbReference>
<comment type="caution">
    <text evidence="1">The sequence shown here is derived from an EMBL/GenBank/DDBJ whole genome shotgun (WGS) entry which is preliminary data.</text>
</comment>
<protein>
    <submittedName>
        <fullName evidence="1">Uncharacterized protein</fullName>
    </submittedName>
</protein>
<gene>
    <name evidence="1" type="ORF">OUO13_01920</name>
</gene>
<proteinExistence type="predicted"/>
<keyword evidence="2" id="KW-1185">Reference proteome</keyword>
<dbReference type="Proteomes" id="UP001150830">
    <property type="component" value="Unassembled WGS sequence"/>
</dbReference>
<sequence>MASERPAPRIAMQQLITEVRDTLPFHLPPSELCQHSCSGCPKKLMEFMETELSEQEMLLDAGDEPTLGDINRLARTSRKVYNVMQKNGLVQNAMEITSSSHPNQQKTSA</sequence>
<reference evidence="1" key="1">
    <citation type="submission" date="2022-11" db="EMBL/GenBank/DDBJ databases">
        <title>Parathalassolutuus dongxingensis gen. nov., sp. nov., a novel member of family Oceanospirillaceae isolated from a coastal shrimp pond in Guangxi, China.</title>
        <authorList>
            <person name="Chen H."/>
        </authorList>
    </citation>
    <scope>NUCLEOTIDE SEQUENCE</scope>
    <source>
        <strain evidence="1">G-43</strain>
    </source>
</reference>
<evidence type="ECO:0000313" key="1">
    <source>
        <dbReference type="EMBL" id="MCY0963938.1"/>
    </source>
</evidence>